<feature type="transmembrane region" description="Helical" evidence="1">
    <location>
        <begin position="56"/>
        <end position="77"/>
    </location>
</feature>
<feature type="transmembrane region" description="Helical" evidence="1">
    <location>
        <begin position="108"/>
        <end position="127"/>
    </location>
</feature>
<keyword evidence="3" id="KW-1185">Reference proteome</keyword>
<organism evidence="2 3">
    <name type="scientific">Flagellimonas halotolerans</name>
    <dbReference type="NCBI Taxonomy" id="3112164"/>
    <lineage>
        <taxon>Bacteria</taxon>
        <taxon>Pseudomonadati</taxon>
        <taxon>Bacteroidota</taxon>
        <taxon>Flavobacteriia</taxon>
        <taxon>Flavobacteriales</taxon>
        <taxon>Flavobacteriaceae</taxon>
        <taxon>Flagellimonas</taxon>
    </lineage>
</organism>
<dbReference type="EMBL" id="JAYMGW010000008">
    <property type="protein sequence ID" value="MEC4265853.1"/>
    <property type="molecule type" value="Genomic_DNA"/>
</dbReference>
<proteinExistence type="predicted"/>
<evidence type="ECO:0000313" key="2">
    <source>
        <dbReference type="EMBL" id="MEC4265853.1"/>
    </source>
</evidence>
<accession>A0ABU6IRW8</accession>
<comment type="caution">
    <text evidence="2">The sequence shown here is derived from an EMBL/GenBank/DDBJ whole genome shotgun (WGS) entry which is preliminary data.</text>
</comment>
<keyword evidence="1" id="KW-1133">Transmembrane helix</keyword>
<keyword evidence="1" id="KW-0472">Membrane</keyword>
<reference evidence="2 3" key="1">
    <citation type="submission" date="2024-01" db="EMBL/GenBank/DDBJ databases">
        <title>The strains designed SYSU M86414 and SYSU M84420 isolated from the marine sediment in San Sha City (Hainan Province, China).</title>
        <authorList>
            <person name="Guo D."/>
        </authorList>
    </citation>
    <scope>NUCLEOTIDE SEQUENCE [LARGE SCALE GENOMIC DNA]</scope>
    <source>
        <strain evidence="2 3">SYSU M84420</strain>
    </source>
</reference>
<name>A0ABU6IRW8_9FLAO</name>
<gene>
    <name evidence="2" type="ORF">VOP03_10885</name>
</gene>
<sequence>MDKNEAKKLETFVDKIMEDAPLETPSLDFTQNVLQKLEAETNNEVFQYKPILSGRVLSLVFAAFVAMLVLVGMRFGLDDSQGWFKNLQMEAWFKNSWGWMENYTSSKVMVYGFLFLGLMFFAQVTWLKKYLNRTAF</sequence>
<dbReference type="Proteomes" id="UP001355298">
    <property type="component" value="Unassembled WGS sequence"/>
</dbReference>
<protein>
    <submittedName>
        <fullName evidence="2">Uncharacterized protein</fullName>
    </submittedName>
</protein>
<evidence type="ECO:0000313" key="3">
    <source>
        <dbReference type="Proteomes" id="UP001355298"/>
    </source>
</evidence>
<keyword evidence="1" id="KW-0812">Transmembrane</keyword>
<evidence type="ECO:0000256" key="1">
    <source>
        <dbReference type="SAM" id="Phobius"/>
    </source>
</evidence>
<dbReference type="RefSeq" id="WP_326278867.1">
    <property type="nucleotide sequence ID" value="NZ_JAYKYV010000008.1"/>
</dbReference>